<dbReference type="InterPro" id="IPR013766">
    <property type="entry name" value="Thioredoxin_domain"/>
</dbReference>
<dbReference type="PRINTS" id="PR00421">
    <property type="entry name" value="THIOREDOXIN"/>
</dbReference>
<dbReference type="AlphaFoldDB" id="A0AAW2I6L5"/>
<dbReference type="Pfam" id="PF00085">
    <property type="entry name" value="Thioredoxin"/>
    <property type="match status" value="1"/>
</dbReference>
<dbReference type="PIRSF" id="PIRSF000077">
    <property type="entry name" value="Thioredoxin"/>
    <property type="match status" value="1"/>
</dbReference>
<dbReference type="PROSITE" id="PS00194">
    <property type="entry name" value="THIOREDOXIN_1"/>
    <property type="match status" value="1"/>
</dbReference>
<evidence type="ECO:0000256" key="2">
    <source>
        <dbReference type="PIRNR" id="PIRNR000077"/>
    </source>
</evidence>
<accession>A0AAW2I6L5</accession>
<dbReference type="GO" id="GO:0015035">
    <property type="term" value="F:protein-disulfide reductase activity"/>
    <property type="evidence" value="ECO:0007669"/>
    <property type="project" value="InterPro"/>
</dbReference>
<name>A0AAW2I6L5_9NEOP</name>
<dbReference type="InterPro" id="IPR036249">
    <property type="entry name" value="Thioredoxin-like_sf"/>
</dbReference>
<dbReference type="SUPFAM" id="SSF52833">
    <property type="entry name" value="Thioredoxin-like"/>
    <property type="match status" value="1"/>
</dbReference>
<feature type="site" description="Deprotonates C-terminal active site Cys" evidence="3">
    <location>
        <position position="26"/>
    </location>
</feature>
<comment type="caution">
    <text evidence="6">The sequence shown here is derived from an EMBL/GenBank/DDBJ whole genome shotgun (WGS) entry which is preliminary data.</text>
</comment>
<feature type="domain" description="Thioredoxin" evidence="5">
    <location>
        <begin position="1"/>
        <end position="106"/>
    </location>
</feature>
<dbReference type="Gene3D" id="3.40.30.10">
    <property type="entry name" value="Glutaredoxin"/>
    <property type="match status" value="1"/>
</dbReference>
<feature type="site" description="Contributes to redox potential value" evidence="3">
    <location>
        <position position="33"/>
    </location>
</feature>
<sequence>MVICIVDKKDLEVKLQEAGDKLVVLDFYAVWCGPCKLMAPKIEELEKTLPNVVFMKIDVDDNEEIAAEYEISAMPTFVFIKNGNKLDSFSGANYNKLKDIIDQLAN</sequence>
<dbReference type="CDD" id="cd02947">
    <property type="entry name" value="TRX_family"/>
    <property type="match status" value="1"/>
</dbReference>
<feature type="active site" description="Nucleophile" evidence="3">
    <location>
        <position position="35"/>
    </location>
</feature>
<feature type="site" description="Contributes to redox potential value" evidence="3">
    <location>
        <position position="34"/>
    </location>
</feature>
<reference evidence="6" key="1">
    <citation type="journal article" date="2024" name="Gigascience">
        <title>Chromosome-level genome of the poultry shaft louse Menopon gallinae provides insight into the host-switching and adaptive evolution of parasitic lice.</title>
        <authorList>
            <person name="Xu Y."/>
            <person name="Ma L."/>
            <person name="Liu S."/>
            <person name="Liang Y."/>
            <person name="Liu Q."/>
            <person name="He Z."/>
            <person name="Tian L."/>
            <person name="Duan Y."/>
            <person name="Cai W."/>
            <person name="Li H."/>
            <person name="Song F."/>
        </authorList>
    </citation>
    <scope>NUCLEOTIDE SEQUENCE</scope>
    <source>
        <strain evidence="6">Cailab_2023a</strain>
    </source>
</reference>
<evidence type="ECO:0000256" key="3">
    <source>
        <dbReference type="PIRSR" id="PIRSR000077-1"/>
    </source>
</evidence>
<feature type="disulfide bond" description="Redox-active" evidence="4">
    <location>
        <begin position="32"/>
        <end position="35"/>
    </location>
</feature>
<evidence type="ECO:0000256" key="1">
    <source>
        <dbReference type="ARBA" id="ARBA00023157"/>
    </source>
</evidence>
<proteinExistence type="inferred from homology"/>
<dbReference type="FunFam" id="3.40.30.10:FF:000245">
    <property type="entry name" value="Thioredoxin"/>
    <property type="match status" value="1"/>
</dbReference>
<dbReference type="PROSITE" id="PS51352">
    <property type="entry name" value="THIOREDOXIN_2"/>
    <property type="match status" value="1"/>
</dbReference>
<organism evidence="6">
    <name type="scientific">Menopon gallinae</name>
    <name type="common">poultry shaft louse</name>
    <dbReference type="NCBI Taxonomy" id="328185"/>
    <lineage>
        <taxon>Eukaryota</taxon>
        <taxon>Metazoa</taxon>
        <taxon>Ecdysozoa</taxon>
        <taxon>Arthropoda</taxon>
        <taxon>Hexapoda</taxon>
        <taxon>Insecta</taxon>
        <taxon>Pterygota</taxon>
        <taxon>Neoptera</taxon>
        <taxon>Paraneoptera</taxon>
        <taxon>Psocodea</taxon>
        <taxon>Troctomorpha</taxon>
        <taxon>Phthiraptera</taxon>
        <taxon>Amblycera</taxon>
        <taxon>Menoponidae</taxon>
        <taxon>Menopon</taxon>
    </lineage>
</organism>
<feature type="active site" description="Nucleophile" evidence="3">
    <location>
        <position position="32"/>
    </location>
</feature>
<evidence type="ECO:0000313" key="6">
    <source>
        <dbReference type="EMBL" id="KAL0277834.1"/>
    </source>
</evidence>
<gene>
    <name evidence="6" type="ORF">PYX00_004978</name>
</gene>
<evidence type="ECO:0000256" key="4">
    <source>
        <dbReference type="PIRSR" id="PIRSR000077-4"/>
    </source>
</evidence>
<dbReference type="InterPro" id="IPR005746">
    <property type="entry name" value="Thioredoxin"/>
</dbReference>
<comment type="similarity">
    <text evidence="2">Belongs to the thioredoxin family.</text>
</comment>
<dbReference type="InterPro" id="IPR017937">
    <property type="entry name" value="Thioredoxin_CS"/>
</dbReference>
<dbReference type="NCBIfam" id="TIGR01068">
    <property type="entry name" value="thioredoxin"/>
    <property type="match status" value="1"/>
</dbReference>
<dbReference type="PANTHER" id="PTHR46115">
    <property type="entry name" value="THIOREDOXIN-LIKE PROTEIN 1"/>
    <property type="match status" value="1"/>
</dbReference>
<protein>
    <recommendedName>
        <fullName evidence="2">Thioredoxin</fullName>
    </recommendedName>
</protein>
<keyword evidence="4" id="KW-0676">Redox-active center</keyword>
<dbReference type="EMBL" id="JARGDH010000002">
    <property type="protein sequence ID" value="KAL0277834.1"/>
    <property type="molecule type" value="Genomic_DNA"/>
</dbReference>
<keyword evidence="1 4" id="KW-1015">Disulfide bond</keyword>
<evidence type="ECO:0000259" key="5">
    <source>
        <dbReference type="PROSITE" id="PS51352"/>
    </source>
</evidence>